<dbReference type="EMBL" id="KZ451999">
    <property type="protein sequence ID" value="PKA53232.1"/>
    <property type="molecule type" value="Genomic_DNA"/>
</dbReference>
<protein>
    <submittedName>
        <fullName evidence="2">Uncharacterized protein</fullName>
    </submittedName>
</protein>
<proteinExistence type="predicted"/>
<organism evidence="2 3">
    <name type="scientific">Apostasia shenzhenica</name>
    <dbReference type="NCBI Taxonomy" id="1088818"/>
    <lineage>
        <taxon>Eukaryota</taxon>
        <taxon>Viridiplantae</taxon>
        <taxon>Streptophyta</taxon>
        <taxon>Embryophyta</taxon>
        <taxon>Tracheophyta</taxon>
        <taxon>Spermatophyta</taxon>
        <taxon>Magnoliopsida</taxon>
        <taxon>Liliopsida</taxon>
        <taxon>Asparagales</taxon>
        <taxon>Orchidaceae</taxon>
        <taxon>Apostasioideae</taxon>
        <taxon>Apostasia</taxon>
    </lineage>
</organism>
<keyword evidence="3" id="KW-1185">Reference proteome</keyword>
<evidence type="ECO:0000256" key="1">
    <source>
        <dbReference type="SAM" id="MobiDB-lite"/>
    </source>
</evidence>
<sequence length="74" mass="8307">MWHPAKEADDVATDVEIEDAQDPIPRSSRRAPRAIDVPPLVVDSGTDGLHFQDCDIEAQYIDERVNGKILQRSH</sequence>
<accession>A0A2I0ACF3</accession>
<gene>
    <name evidence="2" type="ORF">AXF42_Ash009962</name>
</gene>
<dbReference type="AlphaFoldDB" id="A0A2I0ACF3"/>
<evidence type="ECO:0000313" key="2">
    <source>
        <dbReference type="EMBL" id="PKA53232.1"/>
    </source>
</evidence>
<evidence type="ECO:0000313" key="3">
    <source>
        <dbReference type="Proteomes" id="UP000236161"/>
    </source>
</evidence>
<dbReference type="Proteomes" id="UP000236161">
    <property type="component" value="Unassembled WGS sequence"/>
</dbReference>
<name>A0A2I0ACF3_9ASPA</name>
<feature type="region of interest" description="Disordered" evidence="1">
    <location>
        <begin position="19"/>
        <end position="39"/>
    </location>
</feature>
<reference evidence="2 3" key="1">
    <citation type="journal article" date="2017" name="Nature">
        <title>The Apostasia genome and the evolution of orchids.</title>
        <authorList>
            <person name="Zhang G.Q."/>
            <person name="Liu K.W."/>
            <person name="Li Z."/>
            <person name="Lohaus R."/>
            <person name="Hsiao Y.Y."/>
            <person name="Niu S.C."/>
            <person name="Wang J.Y."/>
            <person name="Lin Y.C."/>
            <person name="Xu Q."/>
            <person name="Chen L.J."/>
            <person name="Yoshida K."/>
            <person name="Fujiwara S."/>
            <person name="Wang Z.W."/>
            <person name="Zhang Y.Q."/>
            <person name="Mitsuda N."/>
            <person name="Wang M."/>
            <person name="Liu G.H."/>
            <person name="Pecoraro L."/>
            <person name="Huang H.X."/>
            <person name="Xiao X.J."/>
            <person name="Lin M."/>
            <person name="Wu X.Y."/>
            <person name="Wu W.L."/>
            <person name="Chen Y.Y."/>
            <person name="Chang S.B."/>
            <person name="Sakamoto S."/>
            <person name="Ohme-Takagi M."/>
            <person name="Yagi M."/>
            <person name="Zeng S.J."/>
            <person name="Shen C.Y."/>
            <person name="Yeh C.M."/>
            <person name="Luo Y.B."/>
            <person name="Tsai W.C."/>
            <person name="Van de Peer Y."/>
            <person name="Liu Z.J."/>
        </authorList>
    </citation>
    <scope>NUCLEOTIDE SEQUENCE [LARGE SCALE GENOMIC DNA]</scope>
    <source>
        <strain evidence="3">cv. Shenzhen</strain>
        <tissue evidence="2">Stem</tissue>
    </source>
</reference>